<evidence type="ECO:0000256" key="1">
    <source>
        <dbReference type="ARBA" id="ARBA00022722"/>
    </source>
</evidence>
<dbReference type="InterPro" id="IPR035437">
    <property type="entry name" value="SNase_OB-fold_sf"/>
</dbReference>
<evidence type="ECO:0000313" key="6">
    <source>
        <dbReference type="EMBL" id="QKF79488.1"/>
    </source>
</evidence>
<name>A0A7L5HJE1_9BACT</name>
<proteinExistence type="predicted"/>
<dbReference type="SUPFAM" id="SSF50199">
    <property type="entry name" value="Staphylococcal nuclease"/>
    <property type="match status" value="1"/>
</dbReference>
<dbReference type="GO" id="GO:0016787">
    <property type="term" value="F:hydrolase activity"/>
    <property type="evidence" value="ECO:0007669"/>
    <property type="project" value="UniProtKB-KW"/>
</dbReference>
<dbReference type="AlphaFoldDB" id="A0A7L5HJE1"/>
<dbReference type="PANTHER" id="PTHR12302">
    <property type="entry name" value="EBNA2 BINDING PROTEIN P100"/>
    <property type="match status" value="1"/>
</dbReference>
<reference evidence="6 7" key="1">
    <citation type="submission" date="2020-05" db="EMBL/GenBank/DDBJ databases">
        <title>Complete genome sequencing of Campylobacter and Arcobacter type strains.</title>
        <authorList>
            <person name="Miller W.G."/>
            <person name="Yee E."/>
        </authorList>
    </citation>
    <scope>NUCLEOTIDE SEQUENCE [LARGE SCALE GENOMIC DNA]</scope>
    <source>
        <strain evidence="6 7">CCUG 73571</strain>
    </source>
</reference>
<gene>
    <name evidence="6" type="ORF">CARM_0568</name>
</gene>
<evidence type="ECO:0000256" key="3">
    <source>
        <dbReference type="ARBA" id="ARBA00022801"/>
    </source>
</evidence>
<dbReference type="SMART" id="SM00318">
    <property type="entry name" value="SNc"/>
    <property type="match status" value="1"/>
</dbReference>
<feature type="domain" description="TNase-like" evidence="5">
    <location>
        <begin position="40"/>
        <end position="158"/>
    </location>
</feature>
<keyword evidence="4" id="KW-1133">Transmembrane helix</keyword>
<evidence type="ECO:0000259" key="5">
    <source>
        <dbReference type="PROSITE" id="PS50830"/>
    </source>
</evidence>
<accession>A0A7L5HJE1</accession>
<keyword evidence="7" id="KW-1185">Reference proteome</keyword>
<protein>
    <submittedName>
        <fullName evidence="6">Endonuclease, thermonuclease family</fullName>
    </submittedName>
</protein>
<organism evidence="6 7">
    <name type="scientific">Campylobacter armoricus</name>
    <dbReference type="NCBI Taxonomy" id="2505970"/>
    <lineage>
        <taxon>Bacteria</taxon>
        <taxon>Pseudomonadati</taxon>
        <taxon>Campylobacterota</taxon>
        <taxon>Epsilonproteobacteria</taxon>
        <taxon>Campylobacterales</taxon>
        <taxon>Campylobacteraceae</taxon>
        <taxon>Campylobacter</taxon>
    </lineage>
</organism>
<dbReference type="InterPro" id="IPR002071">
    <property type="entry name" value="Thermonucl_AS"/>
</dbReference>
<dbReference type="GeneID" id="56586301"/>
<feature type="transmembrane region" description="Helical" evidence="4">
    <location>
        <begin position="21"/>
        <end position="36"/>
    </location>
</feature>
<dbReference type="PROSITE" id="PS50830">
    <property type="entry name" value="TNASE_3"/>
    <property type="match status" value="1"/>
</dbReference>
<dbReference type="OrthoDB" id="9805504at2"/>
<keyword evidence="4" id="KW-0472">Membrane</keyword>
<evidence type="ECO:0000256" key="2">
    <source>
        <dbReference type="ARBA" id="ARBA00022759"/>
    </source>
</evidence>
<dbReference type="PANTHER" id="PTHR12302:SF3">
    <property type="entry name" value="SERINE_THREONINE-PROTEIN KINASE 31"/>
    <property type="match status" value="1"/>
</dbReference>
<dbReference type="GO" id="GO:0004519">
    <property type="term" value="F:endonuclease activity"/>
    <property type="evidence" value="ECO:0007669"/>
    <property type="project" value="UniProtKB-KW"/>
</dbReference>
<dbReference type="EMBL" id="CP053825">
    <property type="protein sequence ID" value="QKF79488.1"/>
    <property type="molecule type" value="Genomic_DNA"/>
</dbReference>
<dbReference type="Gene3D" id="2.40.50.90">
    <property type="match status" value="1"/>
</dbReference>
<sequence length="176" mass="20838">MKFSKKQINLIIDFIKDPKKFLIIIFLITFAYVLNYDNNSYIKAKISHVIDGDTVEVFYKDERIIIRLFGIDAPEKDQAYGKLASRFLSSIVLNKEVILSVKDEDKYGRILAIMYLNNKDINQVMVKNGFAWAYEYYSDLYLNEQKQAKKDKKGLWEDENPIEPYKWRKQIKLQGM</sequence>
<dbReference type="GO" id="GO:0003676">
    <property type="term" value="F:nucleic acid binding"/>
    <property type="evidence" value="ECO:0007669"/>
    <property type="project" value="InterPro"/>
</dbReference>
<keyword evidence="2 6" id="KW-0255">Endonuclease</keyword>
<evidence type="ECO:0000313" key="7">
    <source>
        <dbReference type="Proteomes" id="UP000509246"/>
    </source>
</evidence>
<keyword evidence="4" id="KW-0812">Transmembrane</keyword>
<evidence type="ECO:0000256" key="4">
    <source>
        <dbReference type="SAM" id="Phobius"/>
    </source>
</evidence>
<dbReference type="KEGG" id="carm:CARM_0568"/>
<dbReference type="InterPro" id="IPR016071">
    <property type="entry name" value="Staphylococal_nuclease_OB-fold"/>
</dbReference>
<dbReference type="Proteomes" id="UP000509246">
    <property type="component" value="Chromosome"/>
</dbReference>
<dbReference type="PROSITE" id="PS01123">
    <property type="entry name" value="TNASE_1"/>
    <property type="match status" value="1"/>
</dbReference>
<dbReference type="Pfam" id="PF00565">
    <property type="entry name" value="SNase"/>
    <property type="match status" value="1"/>
</dbReference>
<keyword evidence="1" id="KW-0540">Nuclease</keyword>
<keyword evidence="3" id="KW-0378">Hydrolase</keyword>
<dbReference type="RefSeq" id="WP_139424752.1">
    <property type="nucleotide sequence ID" value="NZ_CBCSFY010000001.1"/>
</dbReference>
<dbReference type="CDD" id="cd00175">
    <property type="entry name" value="SNc"/>
    <property type="match status" value="1"/>
</dbReference>